<comment type="subcellular location">
    <subcellularLocation>
        <location evidence="1">Membrane</location>
    </subcellularLocation>
</comment>
<protein>
    <submittedName>
        <fullName evidence="3">Mce-associated membrane protein</fullName>
    </submittedName>
</protein>
<gene>
    <name evidence="3" type="ORF">BZB76_1421</name>
</gene>
<evidence type="ECO:0000313" key="3">
    <source>
        <dbReference type="EMBL" id="RKS76072.1"/>
    </source>
</evidence>
<organism evidence="3 4">
    <name type="scientific">Actinomadura pelletieri DSM 43383</name>
    <dbReference type="NCBI Taxonomy" id="1120940"/>
    <lineage>
        <taxon>Bacteria</taxon>
        <taxon>Bacillati</taxon>
        <taxon>Actinomycetota</taxon>
        <taxon>Actinomycetes</taxon>
        <taxon>Streptosporangiales</taxon>
        <taxon>Thermomonosporaceae</taxon>
        <taxon>Actinomadura</taxon>
    </lineage>
</organism>
<dbReference type="GO" id="GO:0016020">
    <property type="term" value="C:membrane"/>
    <property type="evidence" value="ECO:0007669"/>
    <property type="project" value="UniProtKB-SubCell"/>
</dbReference>
<dbReference type="Proteomes" id="UP000274601">
    <property type="component" value="Unassembled WGS sequence"/>
</dbReference>
<dbReference type="AlphaFoldDB" id="A0A495QRF7"/>
<dbReference type="EMBL" id="RBWU01000002">
    <property type="protein sequence ID" value="RKS76072.1"/>
    <property type="molecule type" value="Genomic_DNA"/>
</dbReference>
<sequence>MKQPRRQTTTITLSTLVLALVVTTGVLGVRTWHGRSDADQRAAAAQAARQMGVNLMSISAATGQRDVDRIVAGATGDLKDKLSSQSRRLLAQLAKTQATSSVDGVEAGVVSIDDDSAEVMVSINSTVTNPKVKNGAPRAYRYLMDLTREGDRWLVSDLEVVP</sequence>
<evidence type="ECO:0000313" key="4">
    <source>
        <dbReference type="Proteomes" id="UP000274601"/>
    </source>
</evidence>
<name>A0A495QRF7_9ACTN</name>
<dbReference type="PANTHER" id="PTHR37042">
    <property type="entry name" value="OUTER MEMBRANE PROTEIN RV1973"/>
    <property type="match status" value="1"/>
</dbReference>
<accession>A0A495QRF7</accession>
<keyword evidence="2" id="KW-0472">Membrane</keyword>
<keyword evidence="4" id="KW-1185">Reference proteome</keyword>
<reference evidence="3 4" key="1">
    <citation type="submission" date="2018-10" db="EMBL/GenBank/DDBJ databases">
        <title>Genomic Encyclopedia of Archaeal and Bacterial Type Strains, Phase II (KMG-II): from individual species to whole genera.</title>
        <authorList>
            <person name="Goeker M."/>
        </authorList>
    </citation>
    <scope>NUCLEOTIDE SEQUENCE [LARGE SCALE GENOMIC DNA]</scope>
    <source>
        <strain evidence="3 4">DSM 43383</strain>
    </source>
</reference>
<evidence type="ECO:0000256" key="2">
    <source>
        <dbReference type="ARBA" id="ARBA00023136"/>
    </source>
</evidence>
<comment type="caution">
    <text evidence="3">The sequence shown here is derived from an EMBL/GenBank/DDBJ whole genome shotgun (WGS) entry which is preliminary data.</text>
</comment>
<proteinExistence type="predicted"/>
<dbReference type="PANTHER" id="PTHR37042:SF4">
    <property type="entry name" value="OUTER MEMBRANE PROTEIN RV1973"/>
    <property type="match status" value="1"/>
</dbReference>
<dbReference type="RefSeq" id="WP_246006805.1">
    <property type="nucleotide sequence ID" value="NZ_RBWU01000002.1"/>
</dbReference>
<evidence type="ECO:0000256" key="1">
    <source>
        <dbReference type="ARBA" id="ARBA00004370"/>
    </source>
</evidence>